<dbReference type="EMBL" id="CAADEW010000002">
    <property type="protein sequence ID" value="VFJ42660.1"/>
    <property type="molecule type" value="Genomic_DNA"/>
</dbReference>
<name>A0A450RU92_9GAMM</name>
<evidence type="ECO:0000313" key="1">
    <source>
        <dbReference type="EMBL" id="VFJ42660.1"/>
    </source>
</evidence>
<accession>A0A450RU92</accession>
<dbReference type="AlphaFoldDB" id="A0A450RU92"/>
<gene>
    <name evidence="1" type="ORF">BECKFW1821A_GA0114235_100212</name>
</gene>
<protein>
    <submittedName>
        <fullName evidence="1">Uncharacterized protein</fullName>
    </submittedName>
</protein>
<proteinExistence type="predicted"/>
<sequence>MGAPLNNAFATMALSQNENWARSRKLGCFEVNRAIQFHDQIRVIQIFDEFPNFPLCKDRLSK</sequence>
<organism evidence="1">
    <name type="scientific">Candidatus Kentrum sp. FW</name>
    <dbReference type="NCBI Taxonomy" id="2126338"/>
    <lineage>
        <taxon>Bacteria</taxon>
        <taxon>Pseudomonadati</taxon>
        <taxon>Pseudomonadota</taxon>
        <taxon>Gammaproteobacteria</taxon>
        <taxon>Candidatus Kentrum</taxon>
    </lineage>
</organism>
<reference evidence="1" key="1">
    <citation type="submission" date="2019-02" db="EMBL/GenBank/DDBJ databases">
        <authorList>
            <person name="Gruber-Vodicka R. H."/>
            <person name="Seah K. B. B."/>
        </authorList>
    </citation>
    <scope>NUCLEOTIDE SEQUENCE</scope>
    <source>
        <strain evidence="1">BECK_BZ15</strain>
    </source>
</reference>